<dbReference type="SUPFAM" id="SSF55681">
    <property type="entry name" value="Class II aaRS and biotin synthetases"/>
    <property type="match status" value="1"/>
</dbReference>
<sequence length="318" mass="37470">MEFLKIKDEINYSAKRYKMIKMLEDMFLKEGFIQIQPSTFEQWDKFTEINKRIKKESTVKVLNNTSEVFILRSDITLNIIKNLIPRWEEDLKLKLFYTSTIYRNKDEANIKEIIQTGIEYLGENSFKGNRAVVGVALKVLKEFNDNFILEIGSSKYVNGILNELHLDENAENQLKNLIYRKNKFELINLIQTLNLPNEMYELLSNILTFQGNLTEIISMTKSFYTNEEMKKAIEELINLNNFIEENGYKKYINFDLSMVTELDYYDGLIFKGYYPNCYREIISGGRYDSLTKEFGKKVSAIGFSINLYGLMKNYYKGR</sequence>
<protein>
    <submittedName>
        <fullName evidence="3">ATP phosphoribosyltransferase regulatory subunit</fullName>
    </submittedName>
</protein>
<dbReference type="PIRSF" id="PIRSF001549">
    <property type="entry name" value="His-tRNA_synth"/>
    <property type="match status" value="1"/>
</dbReference>
<feature type="binding site" evidence="1">
    <location>
        <position position="119"/>
    </location>
    <ligand>
        <name>L-histidine</name>
        <dbReference type="ChEBI" id="CHEBI:57595"/>
    </ligand>
</feature>
<feature type="binding site" evidence="1">
    <location>
        <position position="103"/>
    </location>
    <ligand>
        <name>L-histidine</name>
        <dbReference type="ChEBI" id="CHEBI:57595"/>
    </ligand>
</feature>
<keyword evidence="3" id="KW-0328">Glycosyltransferase</keyword>
<dbReference type="AlphaFoldDB" id="A0A923J2C8"/>
<feature type="binding site" evidence="1">
    <location>
        <begin position="74"/>
        <end position="76"/>
    </location>
    <ligand>
        <name>L-histidine</name>
        <dbReference type="ChEBI" id="CHEBI:57595"/>
    </ligand>
</feature>
<dbReference type="InterPro" id="IPR045864">
    <property type="entry name" value="aa-tRNA-synth_II/BPL/LPL"/>
</dbReference>
<dbReference type="InterPro" id="IPR041715">
    <property type="entry name" value="HisRS-like_core"/>
</dbReference>
<feature type="domain" description="Class II Histidinyl-tRNA synthetase (HisRS)-like catalytic core" evidence="2">
    <location>
        <begin position="14"/>
        <end position="307"/>
    </location>
</feature>
<keyword evidence="4" id="KW-1185">Reference proteome</keyword>
<dbReference type="Proteomes" id="UP000563151">
    <property type="component" value="Unassembled WGS sequence"/>
</dbReference>
<name>A0A923J2C8_CLOTT</name>
<reference evidence="3 4" key="1">
    <citation type="submission" date="2020-04" db="EMBL/GenBank/DDBJ databases">
        <title>Genomic insights into acetone-butanol-ethanol (ABE) fermentation by sequencing solventogenic clostridia strains.</title>
        <authorList>
            <person name="Brown S."/>
        </authorList>
    </citation>
    <scope>NUCLEOTIDE SEQUENCE [LARGE SCALE GENOMIC DNA]</scope>
    <source>
        <strain evidence="3 4">DJ011</strain>
    </source>
</reference>
<proteinExistence type="predicted"/>
<dbReference type="GO" id="GO:0016757">
    <property type="term" value="F:glycosyltransferase activity"/>
    <property type="evidence" value="ECO:0007669"/>
    <property type="project" value="UniProtKB-KW"/>
</dbReference>
<feature type="binding site" evidence="1">
    <location>
        <position position="115"/>
    </location>
    <ligand>
        <name>L-histidine</name>
        <dbReference type="ChEBI" id="CHEBI:57595"/>
    </ligand>
</feature>
<dbReference type="Pfam" id="PF13393">
    <property type="entry name" value="tRNA-synt_His"/>
    <property type="match status" value="1"/>
</dbReference>
<dbReference type="Gene3D" id="3.30.930.10">
    <property type="entry name" value="Bira Bifunctional Protein, Domain 2"/>
    <property type="match status" value="1"/>
</dbReference>
<organism evidence="3 4">
    <name type="scientific">Clostridium tetanomorphum</name>
    <dbReference type="NCBI Taxonomy" id="1553"/>
    <lineage>
        <taxon>Bacteria</taxon>
        <taxon>Bacillati</taxon>
        <taxon>Bacillota</taxon>
        <taxon>Clostridia</taxon>
        <taxon>Eubacteriales</taxon>
        <taxon>Clostridiaceae</taxon>
        <taxon>Clostridium</taxon>
    </lineage>
</organism>
<feature type="binding site" evidence="1">
    <location>
        <begin position="264"/>
        <end position="265"/>
    </location>
    <ligand>
        <name>L-histidine</name>
        <dbReference type="ChEBI" id="CHEBI:57595"/>
    </ligand>
</feature>
<dbReference type="InterPro" id="IPR004516">
    <property type="entry name" value="HisRS/HisZ"/>
</dbReference>
<dbReference type="PANTHER" id="PTHR11476">
    <property type="entry name" value="HISTIDYL-TRNA SYNTHETASE"/>
    <property type="match status" value="1"/>
</dbReference>
<accession>A0A923J2C8</accession>
<evidence type="ECO:0000259" key="2">
    <source>
        <dbReference type="Pfam" id="PF13393"/>
    </source>
</evidence>
<gene>
    <name evidence="3" type="ORF">HGG79_18370</name>
</gene>
<keyword evidence="3" id="KW-0808">Transferase</keyword>
<dbReference type="PANTHER" id="PTHR11476:SF7">
    <property type="entry name" value="HISTIDINE--TRNA LIGASE"/>
    <property type="match status" value="1"/>
</dbReference>
<dbReference type="RefSeq" id="WP_035152342.1">
    <property type="nucleotide sequence ID" value="NZ_JAAZWO010000034.1"/>
</dbReference>
<dbReference type="GO" id="GO:0140096">
    <property type="term" value="F:catalytic activity, acting on a protein"/>
    <property type="evidence" value="ECO:0007669"/>
    <property type="project" value="UniProtKB-ARBA"/>
</dbReference>
<evidence type="ECO:0000313" key="3">
    <source>
        <dbReference type="EMBL" id="MBC2399714.1"/>
    </source>
</evidence>
<dbReference type="EMBL" id="JAAZWO010000034">
    <property type="protein sequence ID" value="MBC2399714.1"/>
    <property type="molecule type" value="Genomic_DNA"/>
</dbReference>
<comment type="caution">
    <text evidence="3">The sequence shown here is derived from an EMBL/GenBank/DDBJ whole genome shotgun (WGS) entry which is preliminary data.</text>
</comment>
<evidence type="ECO:0000313" key="4">
    <source>
        <dbReference type="Proteomes" id="UP000563151"/>
    </source>
</evidence>
<dbReference type="GO" id="GO:0005737">
    <property type="term" value="C:cytoplasm"/>
    <property type="evidence" value="ECO:0007669"/>
    <property type="project" value="InterPro"/>
</dbReference>
<evidence type="ECO:0000256" key="1">
    <source>
        <dbReference type="PIRSR" id="PIRSR001549-1"/>
    </source>
</evidence>